<comment type="similarity">
    <text evidence="2">In the N-terminal section; belongs to the N-acetylglucosamine-1-phosphate uridyltransferase family.</text>
</comment>
<evidence type="ECO:0000256" key="3">
    <source>
        <dbReference type="ARBA" id="ARBA00022679"/>
    </source>
</evidence>
<evidence type="ECO:0000256" key="2">
    <source>
        <dbReference type="ARBA" id="ARBA00007947"/>
    </source>
</evidence>
<dbReference type="InterPro" id="IPR050065">
    <property type="entry name" value="GlmU-like"/>
</dbReference>
<dbReference type="Pfam" id="PF00132">
    <property type="entry name" value="Hexapep"/>
    <property type="match status" value="1"/>
</dbReference>
<keyword evidence="3 5" id="KW-0808">Transferase</keyword>
<accession>A0ABY6F8V9</accession>
<dbReference type="EMBL" id="CP081201">
    <property type="protein sequence ID" value="UXZ94254.1"/>
    <property type="molecule type" value="Genomic_DNA"/>
</dbReference>
<protein>
    <submittedName>
        <fullName evidence="5">Transferase</fullName>
    </submittedName>
</protein>
<dbReference type="InterPro" id="IPR001451">
    <property type="entry name" value="Hexapep"/>
</dbReference>
<keyword evidence="6" id="KW-1185">Reference proteome</keyword>
<proteinExistence type="inferred from homology"/>
<organism evidence="5 6">
    <name type="scientific">Pseudomonas phytophila</name>
    <dbReference type="NCBI Taxonomy" id="2867264"/>
    <lineage>
        <taxon>Bacteria</taxon>
        <taxon>Pseudomonadati</taxon>
        <taxon>Pseudomonadota</taxon>
        <taxon>Gammaproteobacteria</taxon>
        <taxon>Pseudomonadales</taxon>
        <taxon>Pseudomonadaceae</taxon>
        <taxon>Pseudomonas</taxon>
    </lineage>
</organism>
<dbReference type="Proteomes" id="UP001063228">
    <property type="component" value="Chromosome"/>
</dbReference>
<evidence type="ECO:0000256" key="4">
    <source>
        <dbReference type="ARBA" id="ARBA00023315"/>
    </source>
</evidence>
<dbReference type="InterPro" id="IPR011004">
    <property type="entry name" value="Trimer_LpxA-like_sf"/>
</dbReference>
<keyword evidence="4" id="KW-0012">Acyltransferase</keyword>
<gene>
    <name evidence="5" type="ORF">K3169_17975</name>
</gene>
<evidence type="ECO:0000313" key="6">
    <source>
        <dbReference type="Proteomes" id="UP001063228"/>
    </source>
</evidence>
<evidence type="ECO:0000313" key="5">
    <source>
        <dbReference type="EMBL" id="UXZ94254.1"/>
    </source>
</evidence>
<dbReference type="Gene3D" id="2.160.10.10">
    <property type="entry name" value="Hexapeptide repeat proteins"/>
    <property type="match status" value="1"/>
</dbReference>
<evidence type="ECO:0000256" key="1">
    <source>
        <dbReference type="ARBA" id="ARBA00007707"/>
    </source>
</evidence>
<dbReference type="PANTHER" id="PTHR43584">
    <property type="entry name" value="NUCLEOTIDYL TRANSFERASE"/>
    <property type="match status" value="1"/>
</dbReference>
<dbReference type="GO" id="GO:0016740">
    <property type="term" value="F:transferase activity"/>
    <property type="evidence" value="ECO:0007669"/>
    <property type="project" value="UniProtKB-KW"/>
</dbReference>
<dbReference type="SUPFAM" id="SSF51161">
    <property type="entry name" value="Trimeric LpxA-like enzymes"/>
    <property type="match status" value="1"/>
</dbReference>
<name>A0ABY6F8V9_9PSED</name>
<dbReference type="PANTHER" id="PTHR43584:SF8">
    <property type="entry name" value="N-ACETYLMURAMATE ALPHA-1-PHOSPHATE URIDYLYLTRANSFERASE"/>
    <property type="match status" value="1"/>
</dbReference>
<reference evidence="5" key="1">
    <citation type="submission" date="2021-08" db="EMBL/GenBank/DDBJ databases">
        <title>Complete genome sequence of Pseudomonas phytophila.</title>
        <authorList>
            <person name="Weir B.S."/>
            <person name="Templeton M.D."/>
            <person name="Arshed S."/>
            <person name="Andersen M.T."/>
            <person name="Jayaraman J."/>
        </authorList>
    </citation>
    <scope>NUCLEOTIDE SEQUENCE</scope>
    <source>
        <strain evidence="5">ICMP 23753</strain>
    </source>
</reference>
<comment type="similarity">
    <text evidence="1">In the C-terminal section; belongs to the transferase hexapeptide repeat family.</text>
</comment>
<sequence>MHGISISEFISHWEALGLDAQARSPWQITQQCENFVRTILAKLGPDYQRQGDIAIHKTAQVEDGAVLKGAIVIGPDCFIAAGAYLRGGVFLGSDCIVGPSCELKSSFMLDRSKLAHFNFVGDSLLGQDVNIEAGAVIANYRNEFAGADIRILHGDRIIETGVAKFGALVGDGTRIGANAVVAPGALLQRGSIVPRLGLVDQHPGSPESVDRDQVVYAR</sequence>
<dbReference type="RefSeq" id="WP_263267309.1">
    <property type="nucleotide sequence ID" value="NZ_CP081201.1"/>
</dbReference>